<dbReference type="Proteomes" id="UP000789860">
    <property type="component" value="Unassembled WGS sequence"/>
</dbReference>
<keyword evidence="2" id="KW-1185">Reference proteome</keyword>
<evidence type="ECO:0000313" key="2">
    <source>
        <dbReference type="Proteomes" id="UP000789860"/>
    </source>
</evidence>
<evidence type="ECO:0000313" key="1">
    <source>
        <dbReference type="EMBL" id="CAG8485056.1"/>
    </source>
</evidence>
<proteinExistence type="predicted"/>
<dbReference type="EMBL" id="CAJVPM010002361">
    <property type="protein sequence ID" value="CAG8485056.1"/>
    <property type="molecule type" value="Genomic_DNA"/>
</dbReference>
<reference evidence="1" key="1">
    <citation type="submission" date="2021-06" db="EMBL/GenBank/DDBJ databases">
        <authorList>
            <person name="Kallberg Y."/>
            <person name="Tangrot J."/>
            <person name="Rosling A."/>
        </authorList>
    </citation>
    <scope>NUCLEOTIDE SEQUENCE</scope>
    <source>
        <strain evidence="1">AU212A</strain>
    </source>
</reference>
<comment type="caution">
    <text evidence="1">The sequence shown here is derived from an EMBL/GenBank/DDBJ whole genome shotgun (WGS) entry which is preliminary data.</text>
</comment>
<sequence length="271" mass="31716">MNSQELQRIRSIVQQKRRKYERTERTKRIITLTKSSSKNPKFGKCYYNGKVIFPLLHQPPFLLKQLFESETNDAKEFCQNIRQYNATYVFTSLGALLPEENIEPVYAQLYIYDSDIAYQMRIGHNTNLLPQTMQNIQTVLQNNYLLNTDLSVYLHYNSVNDKYHYNLLLTNKIAVILLDDRSLPEAIHDIVIRLQELCQLLLDAKGQLYNNQNNTPHLTQIDFFPFAVTEQNKLRYLRMNQNILCADVYQGLTDIASEIVNSEIDLNNLGR</sequence>
<accession>A0ACA9KQ40</accession>
<organism evidence="1 2">
    <name type="scientific">Scutellospora calospora</name>
    <dbReference type="NCBI Taxonomy" id="85575"/>
    <lineage>
        <taxon>Eukaryota</taxon>
        <taxon>Fungi</taxon>
        <taxon>Fungi incertae sedis</taxon>
        <taxon>Mucoromycota</taxon>
        <taxon>Glomeromycotina</taxon>
        <taxon>Glomeromycetes</taxon>
        <taxon>Diversisporales</taxon>
        <taxon>Gigasporaceae</taxon>
        <taxon>Scutellospora</taxon>
    </lineage>
</organism>
<gene>
    <name evidence="1" type="ORF">SCALOS_LOCUS2595</name>
</gene>
<name>A0ACA9KQ40_9GLOM</name>
<protein>
    <submittedName>
        <fullName evidence="1">9555_t:CDS:1</fullName>
    </submittedName>
</protein>